<dbReference type="InterPro" id="IPR048520">
    <property type="entry name" value="LarA_C"/>
</dbReference>
<keyword evidence="4" id="KW-1185">Reference proteome</keyword>
<dbReference type="Gene3D" id="3.40.50.11440">
    <property type="match status" value="1"/>
</dbReference>
<evidence type="ECO:0000313" key="4">
    <source>
        <dbReference type="Proteomes" id="UP001165422"/>
    </source>
</evidence>
<reference evidence="3" key="1">
    <citation type="submission" date="2021-11" db="EMBL/GenBank/DDBJ databases">
        <authorList>
            <person name="Qingchun L."/>
            <person name="Dong Z."/>
            <person name="Zongwei Q."/>
            <person name="Jia Z."/>
            <person name="Duotao L."/>
        </authorList>
    </citation>
    <scope>NUCLEOTIDE SEQUENCE</scope>
    <source>
        <strain evidence="3">WLY-B-L2</strain>
    </source>
</reference>
<dbReference type="Pfam" id="PF21113">
    <property type="entry name" value="LarA_C"/>
    <property type="match status" value="1"/>
</dbReference>
<comment type="caution">
    <text evidence="3">The sequence shown here is derived from an EMBL/GenBank/DDBJ whole genome shotgun (WGS) entry which is preliminary data.</text>
</comment>
<evidence type="ECO:0000259" key="2">
    <source>
        <dbReference type="Pfam" id="PF21113"/>
    </source>
</evidence>
<dbReference type="InterPro" id="IPR043166">
    <property type="entry name" value="LarA-like_C"/>
</dbReference>
<gene>
    <name evidence="3" type="primary">larA</name>
    <name evidence="3" type="ORF">LN736_11620</name>
</gene>
<dbReference type="Pfam" id="PF09861">
    <property type="entry name" value="Lar_N"/>
    <property type="match status" value="1"/>
</dbReference>
<dbReference type="Gene3D" id="3.90.226.30">
    <property type="match status" value="1"/>
</dbReference>
<dbReference type="PANTHER" id="PTHR33171:SF17">
    <property type="entry name" value="LARA-LIKE N-TERMINAL DOMAIN-CONTAINING PROTEIN"/>
    <property type="match status" value="1"/>
</dbReference>
<dbReference type="InterPro" id="IPR018657">
    <property type="entry name" value="LarA-like_N"/>
</dbReference>
<accession>A0ABS8N6R7</accession>
<dbReference type="EMBL" id="JAJJPB010000014">
    <property type="protein sequence ID" value="MCC9295506.1"/>
    <property type="molecule type" value="Genomic_DNA"/>
</dbReference>
<dbReference type="PANTHER" id="PTHR33171">
    <property type="entry name" value="LAR_N DOMAIN-CONTAINING PROTEIN"/>
    <property type="match status" value="1"/>
</dbReference>
<dbReference type="InterPro" id="IPR048068">
    <property type="entry name" value="LarA-like"/>
</dbReference>
<dbReference type="RefSeq" id="WP_150358758.1">
    <property type="nucleotide sequence ID" value="NZ_JAJJPB010000014.1"/>
</dbReference>
<dbReference type="InterPro" id="IPR047926">
    <property type="entry name" value="Ni_dep_LarA"/>
</dbReference>
<proteinExistence type="predicted"/>
<protein>
    <submittedName>
        <fullName evidence="3">Nickel-dependent lactate racemase</fullName>
    </submittedName>
</protein>
<organism evidence="3 4">
    <name type="scientific">Clostridium aromativorans</name>
    <dbReference type="NCBI Taxonomy" id="2836848"/>
    <lineage>
        <taxon>Bacteria</taxon>
        <taxon>Bacillati</taxon>
        <taxon>Bacillota</taxon>
        <taxon>Clostridia</taxon>
        <taxon>Eubacteriales</taxon>
        <taxon>Clostridiaceae</taxon>
        <taxon>Clostridium</taxon>
    </lineage>
</organism>
<feature type="domain" description="Lactate racemase C-terminal" evidence="2">
    <location>
        <begin position="279"/>
        <end position="417"/>
    </location>
</feature>
<sequence length="423" mass="46966">MSLYNFKYGNRNIEINLEGKITSILPNKTEHIENIKAKIIESIENPIGSKPLSEIVKPGEKVLLVVSDITRLWIKINKFLIYVVNYLNSLGIKDEDISTIIAVGTHRADTEGEKISIVGKELYKRIKIYNHDSKNADELDYIGISSFGTPEYINKKVVDADRVILIGGITFHLFAGFGGGAKSIVPGVAGIKTIQHNHKLVFNNGENSGLNLDARANKIKGNPMREDITEICRTVSVDFLINAVLDTNGNFVEFVAGDFEKAWMRGCNTIRKLYAIKVKEKADITIASAGGYPKDINLYQSVKTIGNSLYAGVEDSVLIVIAECREGVGTDEFTKLFKYKTLNDMETALKKDFTVPGYAAYKTLYSSKHRKIFLVSSLEDEIVRKFGFIPVKSLKNAVELAYKLSVDNPRIALIPYGGDTLPV</sequence>
<feature type="domain" description="LarA-like N-terminal" evidence="1">
    <location>
        <begin position="8"/>
        <end position="206"/>
    </location>
</feature>
<evidence type="ECO:0000259" key="1">
    <source>
        <dbReference type="Pfam" id="PF09861"/>
    </source>
</evidence>
<dbReference type="NCBIfam" id="NF033504">
    <property type="entry name" value="Ni_dep_LarA"/>
    <property type="match status" value="1"/>
</dbReference>
<evidence type="ECO:0000313" key="3">
    <source>
        <dbReference type="EMBL" id="MCC9295506.1"/>
    </source>
</evidence>
<name>A0ABS8N6R7_9CLOT</name>
<dbReference type="Proteomes" id="UP001165422">
    <property type="component" value="Unassembled WGS sequence"/>
</dbReference>